<dbReference type="InterPro" id="IPR032157">
    <property type="entry name" value="PAC4"/>
</dbReference>
<reference evidence="1" key="1">
    <citation type="submission" date="2021-06" db="EMBL/GenBank/DDBJ databases">
        <authorList>
            <person name="Kallberg Y."/>
            <person name="Tangrot J."/>
            <person name="Rosling A."/>
        </authorList>
    </citation>
    <scope>NUCLEOTIDE SEQUENCE</scope>
    <source>
        <strain evidence="1">CL551</strain>
    </source>
</reference>
<dbReference type="EMBL" id="CAJVPV010000511">
    <property type="protein sequence ID" value="CAG8460504.1"/>
    <property type="molecule type" value="Genomic_DNA"/>
</dbReference>
<evidence type="ECO:0000313" key="2">
    <source>
        <dbReference type="Proteomes" id="UP000789342"/>
    </source>
</evidence>
<organism evidence="1 2">
    <name type="scientific">Acaulospora morrowiae</name>
    <dbReference type="NCBI Taxonomy" id="94023"/>
    <lineage>
        <taxon>Eukaryota</taxon>
        <taxon>Fungi</taxon>
        <taxon>Fungi incertae sedis</taxon>
        <taxon>Mucoromycota</taxon>
        <taxon>Glomeromycotina</taxon>
        <taxon>Glomeromycetes</taxon>
        <taxon>Diversisporales</taxon>
        <taxon>Acaulosporaceae</taxon>
        <taxon>Acaulospora</taxon>
    </lineage>
</organism>
<keyword evidence="2" id="KW-1185">Reference proteome</keyword>
<dbReference type="Proteomes" id="UP000789342">
    <property type="component" value="Unassembled WGS sequence"/>
</dbReference>
<dbReference type="PANTHER" id="PTHR33559:SF1">
    <property type="entry name" value="PROTEASOME ASSEMBLY CHAPERONE 4"/>
    <property type="match status" value="1"/>
</dbReference>
<protein>
    <submittedName>
        <fullName evidence="1">14105_t:CDS:1</fullName>
    </submittedName>
</protein>
<dbReference type="AlphaFoldDB" id="A0A9N8VMY5"/>
<sequence length="129" mass="14263">MPSEPSTPTFKVYTSTHPFLSQPIHFQITTFDESAFIWIGAEGNEVLGNLAVAMPPPRISNSNGGVNLPSATTIMTKDIDESSKQLGYRLSSKFNKQFFVSLNLPPNADQMMVSFAEKKVLSMIKDIYS</sequence>
<evidence type="ECO:0000313" key="1">
    <source>
        <dbReference type="EMBL" id="CAG8460504.1"/>
    </source>
</evidence>
<proteinExistence type="predicted"/>
<comment type="caution">
    <text evidence="1">The sequence shown here is derived from an EMBL/GenBank/DDBJ whole genome shotgun (WGS) entry which is preliminary data.</text>
</comment>
<gene>
    <name evidence="1" type="ORF">AMORRO_LOCUS1372</name>
</gene>
<dbReference type="Pfam" id="PF16093">
    <property type="entry name" value="PAC4"/>
    <property type="match status" value="1"/>
</dbReference>
<dbReference type="OrthoDB" id="368507at2759"/>
<name>A0A9N8VMY5_9GLOM</name>
<dbReference type="GO" id="GO:0043248">
    <property type="term" value="P:proteasome assembly"/>
    <property type="evidence" value="ECO:0007669"/>
    <property type="project" value="InterPro"/>
</dbReference>
<dbReference type="PANTHER" id="PTHR33559">
    <property type="entry name" value="PROTEASOME ASSEMBLY CHAPERONE 4"/>
    <property type="match status" value="1"/>
</dbReference>
<accession>A0A9N8VMY5</accession>